<name>A0AB34GHT1_ESCRO</name>
<evidence type="ECO:0000256" key="6">
    <source>
        <dbReference type="ARBA" id="ARBA00023136"/>
    </source>
</evidence>
<feature type="region of interest" description="Disordered" evidence="9">
    <location>
        <begin position="62"/>
        <end position="153"/>
    </location>
</feature>
<dbReference type="Pfam" id="PF00001">
    <property type="entry name" value="7tm_1"/>
    <property type="match status" value="1"/>
</dbReference>
<dbReference type="GO" id="GO:0042923">
    <property type="term" value="F:neuropeptide binding"/>
    <property type="evidence" value="ECO:0007669"/>
    <property type="project" value="TreeGrafter"/>
</dbReference>
<evidence type="ECO:0000256" key="4">
    <source>
        <dbReference type="ARBA" id="ARBA00022989"/>
    </source>
</evidence>
<sequence>MAKKKGPLPFAARHTKMKTATNIYIFNVALADTSVLLTLPFQGTDVLLRFWPFGNALRKTTSPRFPPPTLPPASSPAPASTPHRPDPASSLHPHLRPLPLSSPQSPPPPNPHQLGSVKSPGFPEAWFPRLRRRDAEPSSRGRCGPRETAPRGRAGWCRAGVRATSVSGVTVEGAAFSPGGIPGDVLLGTGRETLARLGVPVGFWLTQLRPPLLLCVHAPRIRASPRPSWGLSWGVGAQLLLSRSSQGAG</sequence>
<keyword evidence="8" id="KW-0807">Transducer</keyword>
<keyword evidence="7" id="KW-0675">Receptor</keyword>
<comment type="subcellular location">
    <subcellularLocation>
        <location evidence="1">Cell membrane</location>
        <topology evidence="1">Multi-pass membrane protein</topology>
    </subcellularLocation>
</comment>
<evidence type="ECO:0000256" key="7">
    <source>
        <dbReference type="ARBA" id="ARBA00023170"/>
    </source>
</evidence>
<keyword evidence="12" id="KW-1185">Reference proteome</keyword>
<evidence type="ECO:0000256" key="2">
    <source>
        <dbReference type="ARBA" id="ARBA00022475"/>
    </source>
</evidence>
<keyword evidence="4 10" id="KW-1133">Transmembrane helix</keyword>
<reference evidence="11 12" key="1">
    <citation type="submission" date="2022-11" db="EMBL/GenBank/DDBJ databases">
        <title>Whole genome sequence of Eschrichtius robustus ER-17-0199.</title>
        <authorList>
            <person name="Bruniche-Olsen A."/>
            <person name="Black A.N."/>
            <person name="Fields C.J."/>
            <person name="Walden K."/>
            <person name="Dewoody J.A."/>
        </authorList>
    </citation>
    <scope>NUCLEOTIDE SEQUENCE [LARGE SCALE GENOMIC DNA]</scope>
    <source>
        <strain evidence="11">ER-17-0199</strain>
        <tissue evidence="11">Blubber</tissue>
    </source>
</reference>
<keyword evidence="2" id="KW-1003">Cell membrane</keyword>
<keyword evidence="3 10" id="KW-0812">Transmembrane</keyword>
<feature type="compositionally biased region" description="Basic and acidic residues" evidence="9">
    <location>
        <begin position="133"/>
        <end position="150"/>
    </location>
</feature>
<proteinExistence type="predicted"/>
<feature type="compositionally biased region" description="Pro residues" evidence="9">
    <location>
        <begin position="64"/>
        <end position="75"/>
    </location>
</feature>
<keyword evidence="5" id="KW-0297">G-protein coupled receptor</keyword>
<evidence type="ECO:0000256" key="1">
    <source>
        <dbReference type="ARBA" id="ARBA00004651"/>
    </source>
</evidence>
<evidence type="ECO:0000256" key="5">
    <source>
        <dbReference type="ARBA" id="ARBA00023040"/>
    </source>
</evidence>
<dbReference type="EMBL" id="JAIQCJ010002232">
    <property type="protein sequence ID" value="KAJ8779176.1"/>
    <property type="molecule type" value="Genomic_DNA"/>
</dbReference>
<organism evidence="11 12">
    <name type="scientific">Eschrichtius robustus</name>
    <name type="common">California gray whale</name>
    <name type="synonym">Eschrichtius gibbosus</name>
    <dbReference type="NCBI Taxonomy" id="9764"/>
    <lineage>
        <taxon>Eukaryota</taxon>
        <taxon>Metazoa</taxon>
        <taxon>Chordata</taxon>
        <taxon>Craniata</taxon>
        <taxon>Vertebrata</taxon>
        <taxon>Euteleostomi</taxon>
        <taxon>Mammalia</taxon>
        <taxon>Eutheria</taxon>
        <taxon>Laurasiatheria</taxon>
        <taxon>Artiodactyla</taxon>
        <taxon>Whippomorpha</taxon>
        <taxon>Cetacea</taxon>
        <taxon>Mysticeti</taxon>
        <taxon>Eschrichtiidae</taxon>
        <taxon>Eschrichtius</taxon>
    </lineage>
</organism>
<dbReference type="GO" id="GO:0005886">
    <property type="term" value="C:plasma membrane"/>
    <property type="evidence" value="ECO:0007669"/>
    <property type="project" value="UniProtKB-SubCell"/>
</dbReference>
<evidence type="ECO:0000256" key="10">
    <source>
        <dbReference type="SAM" id="Phobius"/>
    </source>
</evidence>
<keyword evidence="6 10" id="KW-0472">Membrane</keyword>
<evidence type="ECO:0000256" key="3">
    <source>
        <dbReference type="ARBA" id="ARBA00022692"/>
    </source>
</evidence>
<comment type="caution">
    <text evidence="11">The sequence shown here is derived from an EMBL/GenBank/DDBJ whole genome shotgun (WGS) entry which is preliminary data.</text>
</comment>
<feature type="compositionally biased region" description="Low complexity" evidence="9">
    <location>
        <begin position="76"/>
        <end position="103"/>
    </location>
</feature>
<dbReference type="PANTHER" id="PTHR24229:SF11">
    <property type="entry name" value="NOCICEPTIN RECEPTOR"/>
    <property type="match status" value="1"/>
</dbReference>
<dbReference type="Gene3D" id="1.20.1070.10">
    <property type="entry name" value="Rhodopsin 7-helix transmembrane proteins"/>
    <property type="match status" value="1"/>
</dbReference>
<dbReference type="GO" id="GO:0043005">
    <property type="term" value="C:neuron projection"/>
    <property type="evidence" value="ECO:0007669"/>
    <property type="project" value="TreeGrafter"/>
</dbReference>
<dbReference type="AlphaFoldDB" id="A0AB34GHT1"/>
<dbReference type="Proteomes" id="UP001159641">
    <property type="component" value="Unassembled WGS sequence"/>
</dbReference>
<dbReference type="PANTHER" id="PTHR24229">
    <property type="entry name" value="NEUROPEPTIDES RECEPTOR"/>
    <property type="match status" value="1"/>
</dbReference>
<dbReference type="GO" id="GO:0001626">
    <property type="term" value="F:nociceptin receptor activity"/>
    <property type="evidence" value="ECO:0007669"/>
    <property type="project" value="TreeGrafter"/>
</dbReference>
<protein>
    <submittedName>
        <fullName evidence="11">Uncharacterized protein</fullName>
    </submittedName>
</protein>
<dbReference type="GO" id="GO:0007218">
    <property type="term" value="P:neuropeptide signaling pathway"/>
    <property type="evidence" value="ECO:0007669"/>
    <property type="project" value="TreeGrafter"/>
</dbReference>
<gene>
    <name evidence="11" type="ORF">J1605_013027</name>
</gene>
<dbReference type="InterPro" id="IPR000276">
    <property type="entry name" value="GPCR_Rhodpsn"/>
</dbReference>
<evidence type="ECO:0000313" key="11">
    <source>
        <dbReference type="EMBL" id="KAJ8779176.1"/>
    </source>
</evidence>
<evidence type="ECO:0000256" key="8">
    <source>
        <dbReference type="ARBA" id="ARBA00023224"/>
    </source>
</evidence>
<dbReference type="GO" id="GO:0019233">
    <property type="term" value="P:sensory perception of pain"/>
    <property type="evidence" value="ECO:0007669"/>
    <property type="project" value="TreeGrafter"/>
</dbReference>
<dbReference type="SUPFAM" id="SSF81321">
    <property type="entry name" value="Family A G protein-coupled receptor-like"/>
    <property type="match status" value="1"/>
</dbReference>
<evidence type="ECO:0000313" key="12">
    <source>
        <dbReference type="Proteomes" id="UP001159641"/>
    </source>
</evidence>
<evidence type="ECO:0000256" key="9">
    <source>
        <dbReference type="SAM" id="MobiDB-lite"/>
    </source>
</evidence>
<feature type="transmembrane region" description="Helical" evidence="10">
    <location>
        <begin position="21"/>
        <end position="41"/>
    </location>
</feature>
<accession>A0AB34GHT1</accession>